<dbReference type="Gene3D" id="3.40.50.720">
    <property type="entry name" value="NAD(P)-binding Rossmann-like Domain"/>
    <property type="match status" value="1"/>
</dbReference>
<keyword evidence="5" id="KW-1185">Reference proteome</keyword>
<proteinExistence type="predicted"/>
<evidence type="ECO:0000313" key="5">
    <source>
        <dbReference type="Proteomes" id="UP000719500"/>
    </source>
</evidence>
<gene>
    <name evidence="4" type="ORF">H9X91_12285</name>
</gene>
<dbReference type="InterPro" id="IPR011032">
    <property type="entry name" value="GroES-like_sf"/>
</dbReference>
<dbReference type="CDD" id="cd08231">
    <property type="entry name" value="MDR_TM0436_like"/>
    <property type="match status" value="1"/>
</dbReference>
<accession>A0ABS2FX78</accession>
<dbReference type="Proteomes" id="UP000719500">
    <property type="component" value="Unassembled WGS sequence"/>
</dbReference>
<keyword evidence="1" id="KW-0560">Oxidoreductase</keyword>
<feature type="domain" description="Alcohol dehydrogenase-like N-terminal" evidence="3">
    <location>
        <begin position="28"/>
        <end position="165"/>
    </location>
</feature>
<dbReference type="PANTHER" id="PTHR43401">
    <property type="entry name" value="L-THREONINE 3-DEHYDROGENASE"/>
    <property type="match status" value="1"/>
</dbReference>
<dbReference type="Gene3D" id="3.90.180.10">
    <property type="entry name" value="Medium-chain alcohol dehydrogenases, catalytic domain"/>
    <property type="match status" value="1"/>
</dbReference>
<feature type="domain" description="Alcohol dehydrogenase-like C-terminal" evidence="2">
    <location>
        <begin position="211"/>
        <end position="343"/>
    </location>
</feature>
<dbReference type="SUPFAM" id="SSF51735">
    <property type="entry name" value="NAD(P)-binding Rossmann-fold domains"/>
    <property type="match status" value="1"/>
</dbReference>
<dbReference type="EMBL" id="JACSNX010000025">
    <property type="protein sequence ID" value="MBM6852219.1"/>
    <property type="molecule type" value="Genomic_DNA"/>
</dbReference>
<evidence type="ECO:0000259" key="3">
    <source>
        <dbReference type="Pfam" id="PF08240"/>
    </source>
</evidence>
<dbReference type="InterPro" id="IPR013154">
    <property type="entry name" value="ADH-like_N"/>
</dbReference>
<name>A0ABS2FX78_9FIRM</name>
<dbReference type="Pfam" id="PF00107">
    <property type="entry name" value="ADH_zinc_N"/>
    <property type="match status" value="1"/>
</dbReference>
<dbReference type="PANTHER" id="PTHR43401:SF2">
    <property type="entry name" value="L-THREONINE 3-DEHYDROGENASE"/>
    <property type="match status" value="1"/>
</dbReference>
<evidence type="ECO:0000313" key="4">
    <source>
        <dbReference type="EMBL" id="MBM6852219.1"/>
    </source>
</evidence>
<organism evidence="4 5">
    <name type="scientific">Oscillibacter valericigenes</name>
    <dbReference type="NCBI Taxonomy" id="351091"/>
    <lineage>
        <taxon>Bacteria</taxon>
        <taxon>Bacillati</taxon>
        <taxon>Bacillota</taxon>
        <taxon>Clostridia</taxon>
        <taxon>Eubacteriales</taxon>
        <taxon>Oscillospiraceae</taxon>
        <taxon>Oscillibacter</taxon>
    </lineage>
</organism>
<comment type="caution">
    <text evidence="4">The sequence shown here is derived from an EMBL/GenBank/DDBJ whole genome shotgun (WGS) entry which is preliminary data.</text>
</comment>
<evidence type="ECO:0000259" key="2">
    <source>
        <dbReference type="Pfam" id="PF00107"/>
    </source>
</evidence>
<sequence length="388" mass="43231">MDRKLKAAVTVGPGHIEIQEFEMPTLGKGAAICKVLMAGVCGTDKHTYSGETVQYKGTPDEFTIPFPIIQGHELVMEIVAIDEEGARNLSYDGDELKVGDRVTICPDVVCGKCWYCKNMPSYPWCEKAQFHYGHNRSCNTDKQLYGGFSQYMYIEPGSRLYKVPDGLPNDLACFTEVMCVTYTLEKAREFSGFSLEGFNFGDAVVLQGTGPLGIAHIAMARMMGAGKIIATDISDYKLDIAKAFGADVVMNVETTTPEERIARIKAETNGRGADIVVECVGRPEVFPEGLKYLRKAGMYLEPGNFVDCGTANINVHEICANNLRIIGMNNHTHTKYKTVMEMMLRTKDQFPWDRLFSHCYPLEETEQAIRTSMTKESMKVLINPWATV</sequence>
<dbReference type="RefSeq" id="WP_204805425.1">
    <property type="nucleotide sequence ID" value="NZ_JACSNX010000025.1"/>
</dbReference>
<dbReference type="InterPro" id="IPR036291">
    <property type="entry name" value="NAD(P)-bd_dom_sf"/>
</dbReference>
<protein>
    <submittedName>
        <fullName evidence="4">Zinc-binding dehydrogenase</fullName>
    </submittedName>
</protein>
<reference evidence="4 5" key="1">
    <citation type="journal article" date="2021" name="Sci. Rep.">
        <title>The distribution of antibiotic resistance genes in chicken gut microbiota commensals.</title>
        <authorList>
            <person name="Juricova H."/>
            <person name="Matiasovicova J."/>
            <person name="Kubasova T."/>
            <person name="Cejkova D."/>
            <person name="Rychlik I."/>
        </authorList>
    </citation>
    <scope>NUCLEOTIDE SEQUENCE [LARGE SCALE GENOMIC DNA]</scope>
    <source>
        <strain evidence="4 5">An411</strain>
    </source>
</reference>
<dbReference type="Pfam" id="PF08240">
    <property type="entry name" value="ADH_N"/>
    <property type="match status" value="1"/>
</dbReference>
<dbReference type="InterPro" id="IPR050129">
    <property type="entry name" value="Zn_alcohol_dh"/>
</dbReference>
<dbReference type="InterPro" id="IPR013149">
    <property type="entry name" value="ADH-like_C"/>
</dbReference>
<dbReference type="SUPFAM" id="SSF50129">
    <property type="entry name" value="GroES-like"/>
    <property type="match status" value="1"/>
</dbReference>
<evidence type="ECO:0000256" key="1">
    <source>
        <dbReference type="ARBA" id="ARBA00023002"/>
    </source>
</evidence>